<gene>
    <name evidence="3" type="ORF">B0H64DRAFT_74460</name>
</gene>
<accession>A0AAE0HKS9</accession>
<feature type="region of interest" description="Disordered" evidence="1">
    <location>
        <begin position="174"/>
        <end position="225"/>
    </location>
</feature>
<sequence>MDGINGSGLGHLRRALCWVVSTVGLLVMSESAPWIRAGGFDAATKYKGSGVKSRLVQTPGLGFFSKSIVAEPILVTDILMIKFMTCSSRHLTLEHPLGQTAGGRSLLGAGHLDPLFSLRSPCHDATKLGIDETKQETGPKREERKTLEVTCIFFGTHNDGRNCNCETTRRRDLENNAAGSARRTQSSEPRNCRRLRAGDRSAQGGQGSEKRYGGVLDSTSGFQKS</sequence>
<evidence type="ECO:0000256" key="2">
    <source>
        <dbReference type="SAM" id="SignalP"/>
    </source>
</evidence>
<dbReference type="Proteomes" id="UP001278766">
    <property type="component" value="Unassembled WGS sequence"/>
</dbReference>
<feature type="chain" id="PRO_5042073384" evidence="2">
    <location>
        <begin position="32"/>
        <end position="225"/>
    </location>
</feature>
<organism evidence="3 4">
    <name type="scientific">Chaetomium fimeti</name>
    <dbReference type="NCBI Taxonomy" id="1854472"/>
    <lineage>
        <taxon>Eukaryota</taxon>
        <taxon>Fungi</taxon>
        <taxon>Dikarya</taxon>
        <taxon>Ascomycota</taxon>
        <taxon>Pezizomycotina</taxon>
        <taxon>Sordariomycetes</taxon>
        <taxon>Sordariomycetidae</taxon>
        <taxon>Sordariales</taxon>
        <taxon>Chaetomiaceae</taxon>
        <taxon>Chaetomium</taxon>
    </lineage>
</organism>
<reference evidence="3" key="1">
    <citation type="journal article" date="2023" name="Mol. Phylogenet. Evol.">
        <title>Genome-scale phylogeny and comparative genomics of the fungal order Sordariales.</title>
        <authorList>
            <person name="Hensen N."/>
            <person name="Bonometti L."/>
            <person name="Westerberg I."/>
            <person name="Brannstrom I.O."/>
            <person name="Guillou S."/>
            <person name="Cros-Aarteil S."/>
            <person name="Calhoun S."/>
            <person name="Haridas S."/>
            <person name="Kuo A."/>
            <person name="Mondo S."/>
            <person name="Pangilinan J."/>
            <person name="Riley R."/>
            <person name="LaButti K."/>
            <person name="Andreopoulos B."/>
            <person name="Lipzen A."/>
            <person name="Chen C."/>
            <person name="Yan M."/>
            <person name="Daum C."/>
            <person name="Ng V."/>
            <person name="Clum A."/>
            <person name="Steindorff A."/>
            <person name="Ohm R.A."/>
            <person name="Martin F."/>
            <person name="Silar P."/>
            <person name="Natvig D.O."/>
            <person name="Lalanne C."/>
            <person name="Gautier V."/>
            <person name="Ament-Velasquez S.L."/>
            <person name="Kruys A."/>
            <person name="Hutchinson M.I."/>
            <person name="Powell A.J."/>
            <person name="Barry K."/>
            <person name="Miller A.N."/>
            <person name="Grigoriev I.V."/>
            <person name="Debuchy R."/>
            <person name="Gladieux P."/>
            <person name="Hiltunen Thoren M."/>
            <person name="Johannesson H."/>
        </authorList>
    </citation>
    <scope>NUCLEOTIDE SEQUENCE</scope>
    <source>
        <strain evidence="3">CBS 168.71</strain>
    </source>
</reference>
<comment type="caution">
    <text evidence="3">The sequence shown here is derived from an EMBL/GenBank/DDBJ whole genome shotgun (WGS) entry which is preliminary data.</text>
</comment>
<reference evidence="3" key="2">
    <citation type="submission" date="2023-06" db="EMBL/GenBank/DDBJ databases">
        <authorList>
            <consortium name="Lawrence Berkeley National Laboratory"/>
            <person name="Haridas S."/>
            <person name="Hensen N."/>
            <person name="Bonometti L."/>
            <person name="Westerberg I."/>
            <person name="Brannstrom I.O."/>
            <person name="Guillou S."/>
            <person name="Cros-Aarteil S."/>
            <person name="Calhoun S."/>
            <person name="Kuo A."/>
            <person name="Mondo S."/>
            <person name="Pangilinan J."/>
            <person name="Riley R."/>
            <person name="Labutti K."/>
            <person name="Andreopoulos B."/>
            <person name="Lipzen A."/>
            <person name="Chen C."/>
            <person name="Yanf M."/>
            <person name="Daum C."/>
            <person name="Ng V."/>
            <person name="Clum A."/>
            <person name="Steindorff A."/>
            <person name="Ohm R."/>
            <person name="Martin F."/>
            <person name="Silar P."/>
            <person name="Natvig D."/>
            <person name="Lalanne C."/>
            <person name="Gautier V."/>
            <person name="Ament-Velasquez S.L."/>
            <person name="Kruys A."/>
            <person name="Hutchinson M.I."/>
            <person name="Powell A.J."/>
            <person name="Barry K."/>
            <person name="Miller A.N."/>
            <person name="Grigoriev I.V."/>
            <person name="Debuchy R."/>
            <person name="Gladieux P."/>
            <person name="Thoren M.H."/>
            <person name="Johannesson H."/>
        </authorList>
    </citation>
    <scope>NUCLEOTIDE SEQUENCE</scope>
    <source>
        <strain evidence="3">CBS 168.71</strain>
    </source>
</reference>
<feature type="signal peptide" evidence="2">
    <location>
        <begin position="1"/>
        <end position="31"/>
    </location>
</feature>
<keyword evidence="4" id="KW-1185">Reference proteome</keyword>
<keyword evidence="2" id="KW-0732">Signal</keyword>
<dbReference type="RefSeq" id="XP_062661917.1">
    <property type="nucleotide sequence ID" value="XM_062808699.1"/>
</dbReference>
<dbReference type="EMBL" id="JAUEPN010000002">
    <property type="protein sequence ID" value="KAK3298403.1"/>
    <property type="molecule type" value="Genomic_DNA"/>
</dbReference>
<dbReference type="GeneID" id="87845647"/>
<evidence type="ECO:0000313" key="3">
    <source>
        <dbReference type="EMBL" id="KAK3298403.1"/>
    </source>
</evidence>
<name>A0AAE0HKS9_9PEZI</name>
<dbReference type="AlphaFoldDB" id="A0AAE0HKS9"/>
<proteinExistence type="predicted"/>
<evidence type="ECO:0000313" key="4">
    <source>
        <dbReference type="Proteomes" id="UP001278766"/>
    </source>
</evidence>
<protein>
    <submittedName>
        <fullName evidence="3">Uncharacterized protein</fullName>
    </submittedName>
</protein>
<evidence type="ECO:0000256" key="1">
    <source>
        <dbReference type="SAM" id="MobiDB-lite"/>
    </source>
</evidence>